<evidence type="ECO:0000313" key="3">
    <source>
        <dbReference type="Proteomes" id="UP000516305"/>
    </source>
</evidence>
<keyword evidence="3" id="KW-1185">Reference proteome</keyword>
<dbReference type="KEGG" id="chyd:H4K34_11400"/>
<proteinExistence type="predicted"/>
<dbReference type="EMBL" id="CP060139">
    <property type="protein sequence ID" value="QNR22941.1"/>
    <property type="molecule type" value="Genomic_DNA"/>
</dbReference>
<reference evidence="1 3" key="1">
    <citation type="submission" date="2020-08" db="EMBL/GenBank/DDBJ databases">
        <title>Croceimicrobium hydrocarbonivorans gen. nov., sp. nov., a novel marine bacterium isolated from a bacterial consortium that degrades polyethylene terephthalate.</title>
        <authorList>
            <person name="Liu R."/>
        </authorList>
    </citation>
    <scope>NUCLEOTIDE SEQUENCE [LARGE SCALE GENOMIC DNA]</scope>
    <source>
        <strain evidence="1 3">A20-9</strain>
    </source>
</reference>
<dbReference type="KEGG" id="chyd:H4K34_11185"/>
<protein>
    <submittedName>
        <fullName evidence="1">Uncharacterized protein</fullName>
    </submittedName>
</protein>
<sequence>MPYWIRTKEGVMWFEFVRAETSKEDLLAMIKQGIIYILERHRKGYE</sequence>
<dbReference type="RefSeq" id="WP_210757510.1">
    <property type="nucleotide sequence ID" value="NZ_CP060139.1"/>
</dbReference>
<gene>
    <name evidence="1" type="ORF">H4K34_11185</name>
    <name evidence="2" type="ORF">H4K34_11400</name>
</gene>
<organism evidence="1 3">
    <name type="scientific">Croceimicrobium hydrocarbonivorans</name>
    <dbReference type="NCBI Taxonomy" id="2761580"/>
    <lineage>
        <taxon>Bacteria</taxon>
        <taxon>Pseudomonadati</taxon>
        <taxon>Bacteroidota</taxon>
        <taxon>Flavobacteriia</taxon>
        <taxon>Flavobacteriales</taxon>
        <taxon>Owenweeksiaceae</taxon>
        <taxon>Croceimicrobium</taxon>
    </lineage>
</organism>
<dbReference type="EMBL" id="CP060139">
    <property type="protein sequence ID" value="QNR22984.1"/>
    <property type="molecule type" value="Genomic_DNA"/>
</dbReference>
<name>A0A7H0VB43_9FLAO</name>
<accession>A0A7H0VB43</accession>
<dbReference type="Proteomes" id="UP000516305">
    <property type="component" value="Chromosome"/>
</dbReference>
<dbReference type="AlphaFoldDB" id="A0A7H0VB43"/>
<evidence type="ECO:0000313" key="2">
    <source>
        <dbReference type="EMBL" id="QNR22984.1"/>
    </source>
</evidence>
<evidence type="ECO:0000313" key="1">
    <source>
        <dbReference type="EMBL" id="QNR22941.1"/>
    </source>
</evidence>